<protein>
    <submittedName>
        <fullName evidence="1">Uncharacterized protein</fullName>
    </submittedName>
</protein>
<organism evidence="1 2">
    <name type="scientific">Hymenobacter saemangeumensis</name>
    <dbReference type="NCBI Taxonomy" id="1084522"/>
    <lineage>
        <taxon>Bacteria</taxon>
        <taxon>Pseudomonadati</taxon>
        <taxon>Bacteroidota</taxon>
        <taxon>Cytophagia</taxon>
        <taxon>Cytophagales</taxon>
        <taxon>Hymenobacteraceae</taxon>
        <taxon>Hymenobacter</taxon>
    </lineage>
</organism>
<name>A0ABP8IR39_9BACT</name>
<evidence type="ECO:0000313" key="1">
    <source>
        <dbReference type="EMBL" id="GAA4365928.1"/>
    </source>
</evidence>
<keyword evidence="2" id="KW-1185">Reference proteome</keyword>
<gene>
    <name evidence="1" type="ORF">GCM10023185_36670</name>
</gene>
<sequence>MPMLLNVRGPTLKLTVLSKVKFAEPVKLTPDKLDHCKALLKYHSCLLPPKILLINPSPSAELKTTFNPGSASVPKPIPIMNSGSDIVPVTWAKKEAFFNSTYEPSNVPNSTTCSWGK</sequence>
<proteinExistence type="predicted"/>
<evidence type="ECO:0000313" key="2">
    <source>
        <dbReference type="Proteomes" id="UP001501153"/>
    </source>
</evidence>
<reference evidence="2" key="1">
    <citation type="journal article" date="2019" name="Int. J. Syst. Evol. Microbiol.">
        <title>The Global Catalogue of Microorganisms (GCM) 10K type strain sequencing project: providing services to taxonomists for standard genome sequencing and annotation.</title>
        <authorList>
            <consortium name="The Broad Institute Genomics Platform"/>
            <consortium name="The Broad Institute Genome Sequencing Center for Infectious Disease"/>
            <person name="Wu L."/>
            <person name="Ma J."/>
        </authorList>
    </citation>
    <scope>NUCLEOTIDE SEQUENCE [LARGE SCALE GENOMIC DNA]</scope>
    <source>
        <strain evidence="2">JCM 17923</strain>
    </source>
</reference>
<dbReference type="EMBL" id="BAABGZ010000075">
    <property type="protein sequence ID" value="GAA4365928.1"/>
    <property type="molecule type" value="Genomic_DNA"/>
</dbReference>
<comment type="caution">
    <text evidence="1">The sequence shown here is derived from an EMBL/GenBank/DDBJ whole genome shotgun (WGS) entry which is preliminary data.</text>
</comment>
<dbReference type="Proteomes" id="UP001501153">
    <property type="component" value="Unassembled WGS sequence"/>
</dbReference>
<accession>A0ABP8IR39</accession>